<dbReference type="GO" id="GO:0042981">
    <property type="term" value="P:regulation of apoptotic process"/>
    <property type="evidence" value="ECO:0007669"/>
    <property type="project" value="InterPro"/>
</dbReference>
<feature type="domain" description="CARD" evidence="1">
    <location>
        <begin position="1"/>
        <end position="90"/>
    </location>
</feature>
<dbReference type="SUPFAM" id="SSF47986">
    <property type="entry name" value="DEATH domain"/>
    <property type="match status" value="1"/>
</dbReference>
<dbReference type="SMART" id="SM00114">
    <property type="entry name" value="CARD"/>
    <property type="match status" value="1"/>
</dbReference>
<name>A0A8B8C6B3_CRAVI</name>
<dbReference type="InterPro" id="IPR037939">
    <property type="entry name" value="CRADD"/>
</dbReference>
<evidence type="ECO:0000259" key="1">
    <source>
        <dbReference type="PROSITE" id="PS50209"/>
    </source>
</evidence>
<keyword evidence="2" id="KW-1185">Reference proteome</keyword>
<evidence type="ECO:0000313" key="3">
    <source>
        <dbReference type="RefSeq" id="XP_022311248.1"/>
    </source>
</evidence>
<dbReference type="InterPro" id="IPR009044">
    <property type="entry name" value="ssDNA-bd_transcriptional_reg"/>
</dbReference>
<reference evidence="3" key="1">
    <citation type="submission" date="2025-08" db="UniProtKB">
        <authorList>
            <consortium name="RefSeq"/>
        </authorList>
    </citation>
    <scope>IDENTIFICATION</scope>
    <source>
        <tissue evidence="3">Whole sample</tissue>
    </source>
</reference>
<protein>
    <submittedName>
        <fullName evidence="3">Uncharacterized protein LOC111116543</fullName>
    </submittedName>
</protein>
<dbReference type="InterPro" id="IPR011029">
    <property type="entry name" value="DEATH-like_dom_sf"/>
</dbReference>
<dbReference type="Gene3D" id="1.10.533.10">
    <property type="entry name" value="Death Domain, Fas"/>
    <property type="match status" value="1"/>
</dbReference>
<dbReference type="PROSITE" id="PS50209">
    <property type="entry name" value="CARD"/>
    <property type="match status" value="1"/>
</dbReference>
<dbReference type="PANTHER" id="PTHR15034">
    <property type="entry name" value="DEATH DOMAIN-CONTAINING PROTEIN CRADD"/>
    <property type="match status" value="1"/>
</dbReference>
<gene>
    <name evidence="3" type="primary">LOC111116543</name>
</gene>
<proteinExistence type="predicted"/>
<dbReference type="GO" id="GO:0002020">
    <property type="term" value="F:protease binding"/>
    <property type="evidence" value="ECO:0007669"/>
    <property type="project" value="InterPro"/>
</dbReference>
<dbReference type="InterPro" id="IPR001315">
    <property type="entry name" value="CARD"/>
</dbReference>
<dbReference type="RefSeq" id="XP_022311248.1">
    <property type="nucleotide sequence ID" value="XM_022455540.1"/>
</dbReference>
<dbReference type="AlphaFoldDB" id="A0A8B8C6B3"/>
<dbReference type="PANTHER" id="PTHR15034:SF5">
    <property type="entry name" value="DEATH DOMAIN-CONTAINING PROTEIN CRADD"/>
    <property type="match status" value="1"/>
</dbReference>
<dbReference type="CDD" id="cd01671">
    <property type="entry name" value="CARD"/>
    <property type="match status" value="1"/>
</dbReference>
<dbReference type="GO" id="GO:0003677">
    <property type="term" value="F:DNA binding"/>
    <property type="evidence" value="ECO:0007669"/>
    <property type="project" value="InterPro"/>
</dbReference>
<evidence type="ECO:0000313" key="2">
    <source>
        <dbReference type="Proteomes" id="UP000694844"/>
    </source>
</evidence>
<dbReference type="Gene3D" id="2.30.31.10">
    <property type="entry name" value="Transcriptional Coactivator Pc4, Chain A"/>
    <property type="match status" value="2"/>
</dbReference>
<dbReference type="KEGG" id="cvn:111116543"/>
<dbReference type="GO" id="GO:0006355">
    <property type="term" value="P:regulation of DNA-templated transcription"/>
    <property type="evidence" value="ECO:0007669"/>
    <property type="project" value="InterPro"/>
</dbReference>
<sequence length="328" mass="37724">MEKIHQDIIKANYSTLVRNMMTLPVAGHLFASNIITDEMRQQIEAEKTSYDRNRKLLSIILRRGPRAFTGLRMALLKANQRDLSKLLAPENETVSEYDKKLAMARSLLVNMTETTTVENEPKSIHTERQTSQEERCRISLDDFNDLFLTAVPFKEEINIHIRHFTQGNGRYFATKKGVTFPLPRWVKFESLLPELEKYLQNKESSSEMKWHIGGGVYVSLHPGYSTVDIRHFWKPEDAVEPVPTRKGVTLNKQKLTRLLQAAQEVRECVPELNVVELCAFNESHQNQLGMLSCPECTPFGYEPKETNMSMECNASDTQDAWTIELDTE</sequence>
<accession>A0A8B8C6B3</accession>
<dbReference type="Pfam" id="PF00619">
    <property type="entry name" value="CARD"/>
    <property type="match status" value="1"/>
</dbReference>
<dbReference type="Proteomes" id="UP000694844">
    <property type="component" value="Chromosome 10"/>
</dbReference>
<dbReference type="GO" id="GO:0070513">
    <property type="term" value="F:death domain binding"/>
    <property type="evidence" value="ECO:0007669"/>
    <property type="project" value="InterPro"/>
</dbReference>
<dbReference type="SUPFAM" id="SSF54447">
    <property type="entry name" value="ssDNA-binding transcriptional regulator domain"/>
    <property type="match status" value="1"/>
</dbReference>
<dbReference type="OrthoDB" id="6098186at2759"/>
<organism evidence="2 3">
    <name type="scientific">Crassostrea virginica</name>
    <name type="common">Eastern oyster</name>
    <dbReference type="NCBI Taxonomy" id="6565"/>
    <lineage>
        <taxon>Eukaryota</taxon>
        <taxon>Metazoa</taxon>
        <taxon>Spiralia</taxon>
        <taxon>Lophotrochozoa</taxon>
        <taxon>Mollusca</taxon>
        <taxon>Bivalvia</taxon>
        <taxon>Autobranchia</taxon>
        <taxon>Pteriomorphia</taxon>
        <taxon>Ostreida</taxon>
        <taxon>Ostreoidea</taxon>
        <taxon>Ostreidae</taxon>
        <taxon>Crassostrea</taxon>
    </lineage>
</organism>
<dbReference type="GeneID" id="111116543"/>